<protein>
    <recommendedName>
        <fullName evidence="2">N-acetyltransferase domain-containing protein</fullName>
    </recommendedName>
</protein>
<evidence type="ECO:0000256" key="1">
    <source>
        <dbReference type="SAM" id="MobiDB-lite"/>
    </source>
</evidence>
<gene>
    <name evidence="3" type="ORF">E4U42_003935</name>
</gene>
<organism evidence="3 4">
    <name type="scientific">Claviceps africana</name>
    <dbReference type="NCBI Taxonomy" id="83212"/>
    <lineage>
        <taxon>Eukaryota</taxon>
        <taxon>Fungi</taxon>
        <taxon>Dikarya</taxon>
        <taxon>Ascomycota</taxon>
        <taxon>Pezizomycotina</taxon>
        <taxon>Sordariomycetes</taxon>
        <taxon>Hypocreomycetidae</taxon>
        <taxon>Hypocreales</taxon>
        <taxon>Clavicipitaceae</taxon>
        <taxon>Claviceps</taxon>
    </lineage>
</organism>
<dbReference type="AlphaFoldDB" id="A0A8K0J619"/>
<dbReference type="InterPro" id="IPR000182">
    <property type="entry name" value="GNAT_dom"/>
</dbReference>
<keyword evidence="4" id="KW-1185">Reference proteome</keyword>
<dbReference type="CDD" id="cd04301">
    <property type="entry name" value="NAT_SF"/>
    <property type="match status" value="1"/>
</dbReference>
<dbReference type="GO" id="GO:0016747">
    <property type="term" value="F:acyltransferase activity, transferring groups other than amino-acyl groups"/>
    <property type="evidence" value="ECO:0007669"/>
    <property type="project" value="InterPro"/>
</dbReference>
<feature type="compositionally biased region" description="Polar residues" evidence="1">
    <location>
        <begin position="1"/>
        <end position="11"/>
    </location>
</feature>
<feature type="domain" description="N-acetyltransferase" evidence="2">
    <location>
        <begin position="73"/>
        <end position="223"/>
    </location>
</feature>
<evidence type="ECO:0000259" key="2">
    <source>
        <dbReference type="PROSITE" id="PS51186"/>
    </source>
</evidence>
<dbReference type="SUPFAM" id="SSF55729">
    <property type="entry name" value="Acyl-CoA N-acyltransferases (Nat)"/>
    <property type="match status" value="1"/>
</dbReference>
<comment type="caution">
    <text evidence="3">The sequence shown here is derived from an EMBL/GenBank/DDBJ whole genome shotgun (WGS) entry which is preliminary data.</text>
</comment>
<dbReference type="PROSITE" id="PS51186">
    <property type="entry name" value="GNAT"/>
    <property type="match status" value="1"/>
</dbReference>
<dbReference type="Pfam" id="PF13508">
    <property type="entry name" value="Acetyltransf_7"/>
    <property type="match status" value="1"/>
</dbReference>
<proteinExistence type="predicted"/>
<dbReference type="EMBL" id="SRPY01000336">
    <property type="protein sequence ID" value="KAG5925783.1"/>
    <property type="molecule type" value="Genomic_DNA"/>
</dbReference>
<name>A0A8K0J619_9HYPO</name>
<reference evidence="3" key="1">
    <citation type="journal article" date="2020" name="bioRxiv">
        <title>Whole genome comparisons of ergot fungi reveals the divergence and evolution of species within the genus Claviceps are the result of varying mechanisms driving genome evolution and host range expansion.</title>
        <authorList>
            <person name="Wyka S.A."/>
            <person name="Mondo S.J."/>
            <person name="Liu M."/>
            <person name="Dettman J."/>
            <person name="Nalam V."/>
            <person name="Broders K.D."/>
        </authorList>
    </citation>
    <scope>NUCLEOTIDE SEQUENCE</scope>
    <source>
        <strain evidence="3">CCC 489</strain>
    </source>
</reference>
<dbReference type="InterPro" id="IPR016181">
    <property type="entry name" value="Acyl_CoA_acyltransferase"/>
</dbReference>
<feature type="region of interest" description="Disordered" evidence="1">
    <location>
        <begin position="1"/>
        <end position="23"/>
    </location>
</feature>
<accession>A0A8K0J619</accession>
<sequence>MAEASIPNTSRAPLAAQADVDGKRMTSDGLVSIPGHQIGMADASVADDAQSVTWLARIVNDSYGEVEADIFLAGYRRTNEEEIARLIQQGWLAIACVPADENPTSDAANPTSPPSKAPRGKPIGCVVVKQLSARLGNFGMLALESKHRGRGLGRALIDFAENHCREKGCTAMQMELLVPTSFEHAVKLRMQDWYQRLGYRIIKLGSFDQDYPALATRLATPADYKVFEKALV</sequence>
<dbReference type="OrthoDB" id="5689at2759"/>
<dbReference type="Proteomes" id="UP000811619">
    <property type="component" value="Unassembled WGS sequence"/>
</dbReference>
<evidence type="ECO:0000313" key="4">
    <source>
        <dbReference type="Proteomes" id="UP000811619"/>
    </source>
</evidence>
<evidence type="ECO:0000313" key="3">
    <source>
        <dbReference type="EMBL" id="KAG5925783.1"/>
    </source>
</evidence>
<dbReference type="Gene3D" id="3.40.630.30">
    <property type="match status" value="1"/>
</dbReference>